<proteinExistence type="predicted"/>
<reference evidence="2" key="1">
    <citation type="journal article" date="2019" name="Int. J. Syst. Evol. Microbiol.">
        <title>The Global Catalogue of Microorganisms (GCM) 10K type strain sequencing project: providing services to taxonomists for standard genome sequencing and annotation.</title>
        <authorList>
            <consortium name="The Broad Institute Genomics Platform"/>
            <consortium name="The Broad Institute Genome Sequencing Center for Infectious Disease"/>
            <person name="Wu L."/>
            <person name="Ma J."/>
        </authorList>
    </citation>
    <scope>NUCLEOTIDE SEQUENCE [LARGE SCALE GENOMIC DNA]</scope>
    <source>
        <strain evidence="2">JCM 15933</strain>
    </source>
</reference>
<name>A0ABP4M518_9ACTN</name>
<evidence type="ECO:0000313" key="1">
    <source>
        <dbReference type="EMBL" id="GAA1536565.1"/>
    </source>
</evidence>
<sequence>MTAPFPVPQRRGHRAGLTLGIIGLVAVLCCSGAVAAGYVFRDRLTARVGQGDSGQGDYRRPDDVCVLINGNMGEQAGPVSDWKQLDNGCLFTLAGETGTNELRVYVTVNDAVNRFNEEGADFGNRDGFVGDVIADLGDAAFFTRRLLDGGGQVDAKLACLTRNLYIELRLHATSKRAWSSDDVRARLTAFTHLIMQHVPRG</sequence>
<dbReference type="EMBL" id="BAAAQD010000013">
    <property type="protein sequence ID" value="GAA1536565.1"/>
    <property type="molecule type" value="Genomic_DNA"/>
</dbReference>
<dbReference type="RefSeq" id="WP_344506028.1">
    <property type="nucleotide sequence ID" value="NZ_BAAAQD010000013.1"/>
</dbReference>
<comment type="caution">
    <text evidence="1">The sequence shown here is derived from an EMBL/GenBank/DDBJ whole genome shotgun (WGS) entry which is preliminary data.</text>
</comment>
<organism evidence="1 2">
    <name type="scientific">Dactylosporangium maewongense</name>
    <dbReference type="NCBI Taxonomy" id="634393"/>
    <lineage>
        <taxon>Bacteria</taxon>
        <taxon>Bacillati</taxon>
        <taxon>Actinomycetota</taxon>
        <taxon>Actinomycetes</taxon>
        <taxon>Micromonosporales</taxon>
        <taxon>Micromonosporaceae</taxon>
        <taxon>Dactylosporangium</taxon>
    </lineage>
</organism>
<protein>
    <submittedName>
        <fullName evidence="1">Uncharacterized protein</fullName>
    </submittedName>
</protein>
<gene>
    <name evidence="1" type="ORF">GCM10009827_063950</name>
</gene>
<keyword evidence="2" id="KW-1185">Reference proteome</keyword>
<accession>A0ABP4M518</accession>
<evidence type="ECO:0000313" key="2">
    <source>
        <dbReference type="Proteomes" id="UP001501470"/>
    </source>
</evidence>
<dbReference type="Proteomes" id="UP001501470">
    <property type="component" value="Unassembled WGS sequence"/>
</dbReference>